<comment type="catalytic activity">
    <reaction evidence="1">
        <text>ATP + H2O = ADP + phosphate + H(+)</text>
        <dbReference type="Rhea" id="RHEA:13065"/>
        <dbReference type="ChEBI" id="CHEBI:15377"/>
        <dbReference type="ChEBI" id="CHEBI:15378"/>
        <dbReference type="ChEBI" id="CHEBI:30616"/>
        <dbReference type="ChEBI" id="CHEBI:43474"/>
        <dbReference type="ChEBI" id="CHEBI:456216"/>
        <dbReference type="EC" id="5.6.2.3"/>
    </reaction>
</comment>
<dbReference type="GO" id="GO:0006310">
    <property type="term" value="P:DNA recombination"/>
    <property type="evidence" value="ECO:0007669"/>
    <property type="project" value="UniProtKB-KW"/>
</dbReference>
<dbReference type="GO" id="GO:0000723">
    <property type="term" value="P:telomere maintenance"/>
    <property type="evidence" value="ECO:0007669"/>
    <property type="project" value="InterPro"/>
</dbReference>
<feature type="transmembrane region" description="Helical" evidence="2">
    <location>
        <begin position="21"/>
        <end position="40"/>
    </location>
</feature>
<keyword evidence="2" id="KW-1133">Transmembrane helix</keyword>
<accession>A0A453P4K0</accession>
<keyword evidence="1" id="KW-0067">ATP-binding</keyword>
<dbReference type="AlphaFoldDB" id="A0A453P4K0"/>
<comment type="cofactor">
    <cofactor evidence="1">
        <name>Mg(2+)</name>
        <dbReference type="ChEBI" id="CHEBI:18420"/>
    </cofactor>
</comment>
<comment type="similarity">
    <text evidence="1">Belongs to the helicase family.</text>
</comment>
<evidence type="ECO:0000259" key="3">
    <source>
        <dbReference type="Pfam" id="PF05970"/>
    </source>
</evidence>
<dbReference type="Gramene" id="AET6Gv20606400.9">
    <property type="protein sequence ID" value="AET6Gv20606400.9"/>
    <property type="gene ID" value="AET6Gv20606400"/>
</dbReference>
<keyword evidence="5" id="KW-1185">Reference proteome</keyword>
<keyword evidence="1" id="KW-0547">Nucleotide-binding</keyword>
<keyword evidence="1" id="KW-0234">DNA repair</keyword>
<reference evidence="4" key="4">
    <citation type="submission" date="2019-03" db="UniProtKB">
        <authorList>
            <consortium name="EnsemblPlants"/>
        </authorList>
    </citation>
    <scope>IDENTIFICATION</scope>
</reference>
<keyword evidence="1" id="KW-0233">DNA recombination</keyword>
<dbReference type="Pfam" id="PF05970">
    <property type="entry name" value="PIF1"/>
    <property type="match status" value="1"/>
</dbReference>
<dbReference type="GO" id="GO:0005524">
    <property type="term" value="F:ATP binding"/>
    <property type="evidence" value="ECO:0007669"/>
    <property type="project" value="UniProtKB-KW"/>
</dbReference>
<keyword evidence="1" id="KW-0378">Hydrolase</keyword>
<keyword evidence="2" id="KW-0812">Transmembrane</keyword>
<keyword evidence="1" id="KW-0227">DNA damage</keyword>
<dbReference type="GO" id="GO:0016887">
    <property type="term" value="F:ATP hydrolysis activity"/>
    <property type="evidence" value="ECO:0007669"/>
    <property type="project" value="RHEA"/>
</dbReference>
<dbReference type="EC" id="5.6.2.3" evidence="1"/>
<reference evidence="4" key="3">
    <citation type="journal article" date="2017" name="Nature">
        <title>Genome sequence of the progenitor of the wheat D genome Aegilops tauschii.</title>
        <authorList>
            <person name="Luo M.C."/>
            <person name="Gu Y.Q."/>
            <person name="Puiu D."/>
            <person name="Wang H."/>
            <person name="Twardziok S.O."/>
            <person name="Deal K.R."/>
            <person name="Huo N."/>
            <person name="Zhu T."/>
            <person name="Wang L."/>
            <person name="Wang Y."/>
            <person name="McGuire P.E."/>
            <person name="Liu S."/>
            <person name="Long H."/>
            <person name="Ramasamy R.K."/>
            <person name="Rodriguez J.C."/>
            <person name="Van S.L."/>
            <person name="Yuan L."/>
            <person name="Wang Z."/>
            <person name="Xia Z."/>
            <person name="Xiao L."/>
            <person name="Anderson O.D."/>
            <person name="Ouyang S."/>
            <person name="Liang Y."/>
            <person name="Zimin A.V."/>
            <person name="Pertea G."/>
            <person name="Qi P."/>
            <person name="Bennetzen J.L."/>
            <person name="Dai X."/>
            <person name="Dawson M.W."/>
            <person name="Muller H.G."/>
            <person name="Kugler K."/>
            <person name="Rivarola-Duarte L."/>
            <person name="Spannagl M."/>
            <person name="Mayer K.F.X."/>
            <person name="Lu F.H."/>
            <person name="Bevan M.W."/>
            <person name="Leroy P."/>
            <person name="Li P."/>
            <person name="You F.M."/>
            <person name="Sun Q."/>
            <person name="Liu Z."/>
            <person name="Lyons E."/>
            <person name="Wicker T."/>
            <person name="Salzberg S.L."/>
            <person name="Devos K.M."/>
            <person name="Dvorak J."/>
        </authorList>
    </citation>
    <scope>NUCLEOTIDE SEQUENCE [LARGE SCALE GENOMIC DNA]</scope>
    <source>
        <strain evidence="4">cv. AL8/78</strain>
    </source>
</reference>
<proteinExistence type="inferred from homology"/>
<evidence type="ECO:0000313" key="5">
    <source>
        <dbReference type="Proteomes" id="UP000015105"/>
    </source>
</evidence>
<reference evidence="4" key="5">
    <citation type="journal article" date="2021" name="G3 (Bethesda)">
        <title>Aegilops tauschii genome assembly Aet v5.0 features greater sequence contiguity and improved annotation.</title>
        <authorList>
            <person name="Wang L."/>
            <person name="Zhu T."/>
            <person name="Rodriguez J.C."/>
            <person name="Deal K.R."/>
            <person name="Dubcovsky J."/>
            <person name="McGuire P.E."/>
            <person name="Lux T."/>
            <person name="Spannagl M."/>
            <person name="Mayer K.F.X."/>
            <person name="Baldrich P."/>
            <person name="Meyers B.C."/>
            <person name="Huo N."/>
            <person name="Gu Y.Q."/>
            <person name="Zhou H."/>
            <person name="Devos K.M."/>
            <person name="Bennetzen J.L."/>
            <person name="Unver T."/>
            <person name="Budak H."/>
            <person name="Gulick P.J."/>
            <person name="Galiba G."/>
            <person name="Kalapos B."/>
            <person name="Nelson D.R."/>
            <person name="Li P."/>
            <person name="You F.M."/>
            <person name="Luo M.C."/>
            <person name="Dvorak J."/>
        </authorList>
    </citation>
    <scope>NUCLEOTIDE SEQUENCE [LARGE SCALE GENOMIC DNA]</scope>
    <source>
        <strain evidence="4">cv. AL8/78</strain>
    </source>
</reference>
<reference evidence="5" key="1">
    <citation type="journal article" date="2014" name="Science">
        <title>Ancient hybridizations among the ancestral genomes of bread wheat.</title>
        <authorList>
            <consortium name="International Wheat Genome Sequencing Consortium,"/>
            <person name="Marcussen T."/>
            <person name="Sandve S.R."/>
            <person name="Heier L."/>
            <person name="Spannagl M."/>
            <person name="Pfeifer M."/>
            <person name="Jakobsen K.S."/>
            <person name="Wulff B.B."/>
            <person name="Steuernagel B."/>
            <person name="Mayer K.F."/>
            <person name="Olsen O.A."/>
        </authorList>
    </citation>
    <scope>NUCLEOTIDE SEQUENCE [LARGE SCALE GENOMIC DNA]</scope>
    <source>
        <strain evidence="5">cv. AL8/78</strain>
    </source>
</reference>
<keyword evidence="2" id="KW-0472">Membrane</keyword>
<evidence type="ECO:0000313" key="4">
    <source>
        <dbReference type="EnsemblPlants" id="AET6Gv20606400.9"/>
    </source>
</evidence>
<reference evidence="5" key="2">
    <citation type="journal article" date="2017" name="Nat. Plants">
        <title>The Aegilops tauschii genome reveals multiple impacts of transposons.</title>
        <authorList>
            <person name="Zhao G."/>
            <person name="Zou C."/>
            <person name="Li K."/>
            <person name="Wang K."/>
            <person name="Li T."/>
            <person name="Gao L."/>
            <person name="Zhang X."/>
            <person name="Wang H."/>
            <person name="Yang Z."/>
            <person name="Liu X."/>
            <person name="Jiang W."/>
            <person name="Mao L."/>
            <person name="Kong X."/>
            <person name="Jiao Y."/>
            <person name="Jia J."/>
        </authorList>
    </citation>
    <scope>NUCLEOTIDE SEQUENCE [LARGE SCALE GENOMIC DNA]</scope>
    <source>
        <strain evidence="5">cv. AL8/78</strain>
    </source>
</reference>
<keyword evidence="1" id="KW-0347">Helicase</keyword>
<protein>
    <recommendedName>
        <fullName evidence="1">ATP-dependent DNA helicase</fullName>
        <ecNumber evidence="1">5.6.2.3</ecNumber>
    </recommendedName>
</protein>
<organism evidence="4 5">
    <name type="scientific">Aegilops tauschii subsp. strangulata</name>
    <name type="common">Goatgrass</name>
    <dbReference type="NCBI Taxonomy" id="200361"/>
    <lineage>
        <taxon>Eukaryota</taxon>
        <taxon>Viridiplantae</taxon>
        <taxon>Streptophyta</taxon>
        <taxon>Embryophyta</taxon>
        <taxon>Tracheophyta</taxon>
        <taxon>Spermatophyta</taxon>
        <taxon>Magnoliopsida</taxon>
        <taxon>Liliopsida</taxon>
        <taxon>Poales</taxon>
        <taxon>Poaceae</taxon>
        <taxon>BOP clade</taxon>
        <taxon>Pooideae</taxon>
        <taxon>Triticodae</taxon>
        <taxon>Triticeae</taxon>
        <taxon>Triticinae</taxon>
        <taxon>Aegilops</taxon>
    </lineage>
</organism>
<evidence type="ECO:0000256" key="2">
    <source>
        <dbReference type="SAM" id="Phobius"/>
    </source>
</evidence>
<dbReference type="GO" id="GO:0006281">
    <property type="term" value="P:DNA repair"/>
    <property type="evidence" value="ECO:0007669"/>
    <property type="project" value="UniProtKB-KW"/>
</dbReference>
<dbReference type="InterPro" id="IPR010285">
    <property type="entry name" value="DNA_helicase_pif1-like_DEAD"/>
</dbReference>
<dbReference type="Proteomes" id="UP000015105">
    <property type="component" value="Chromosome 6D"/>
</dbReference>
<dbReference type="GO" id="GO:0043139">
    <property type="term" value="F:5'-3' DNA helicase activity"/>
    <property type="evidence" value="ECO:0007669"/>
    <property type="project" value="UniProtKB-EC"/>
</dbReference>
<evidence type="ECO:0000256" key="1">
    <source>
        <dbReference type="RuleBase" id="RU363044"/>
    </source>
</evidence>
<feature type="domain" description="DNA helicase Pif1-like DEAD-box helicase" evidence="3">
    <location>
        <begin position="51"/>
        <end position="90"/>
    </location>
</feature>
<name>A0A453P4K0_AEGTS</name>
<sequence length="90" mass="10427">MTVFALIFLIQLRRELSYDDILLILFSLFSLILMHYRRLVVSSQIFRLLMGKTFLWNTIITTPRSDARIVLAIASLGVTPFLFPRGRTGH</sequence>
<dbReference type="EnsemblPlants" id="AET6Gv20606400.9">
    <property type="protein sequence ID" value="AET6Gv20606400.9"/>
    <property type="gene ID" value="AET6Gv20606400"/>
</dbReference>